<dbReference type="Proteomes" id="UP000289465">
    <property type="component" value="Unassembled WGS sequence"/>
</dbReference>
<dbReference type="GO" id="GO:0004197">
    <property type="term" value="F:cysteine-type endopeptidase activity"/>
    <property type="evidence" value="ECO:0007669"/>
    <property type="project" value="InterPro"/>
</dbReference>
<feature type="domain" description="Peptidase C14 caspase" evidence="2">
    <location>
        <begin position="56"/>
        <end position="199"/>
    </location>
</feature>
<reference evidence="3 4" key="1">
    <citation type="submission" date="2018-07" db="EMBL/GenBank/DDBJ databases">
        <authorList>
            <person name="Peeters C."/>
        </authorList>
    </citation>
    <scope>NUCLEOTIDE SEQUENCE [LARGE SCALE GENOMIC DNA]</scope>
    <source>
        <strain evidence="3 4">LMG 30378</strain>
    </source>
</reference>
<dbReference type="Pfam" id="PF00656">
    <property type="entry name" value="Peptidase_C14"/>
    <property type="match status" value="1"/>
</dbReference>
<evidence type="ECO:0000259" key="2">
    <source>
        <dbReference type="Pfam" id="PF00656"/>
    </source>
</evidence>
<proteinExistence type="predicted"/>
<dbReference type="InterPro" id="IPR011600">
    <property type="entry name" value="Pept_C14_caspase"/>
</dbReference>
<organism evidence="3 4">
    <name type="scientific">Achromobacter veterisilvae</name>
    <dbReference type="NCBI Taxonomy" id="2069367"/>
    <lineage>
        <taxon>Bacteria</taxon>
        <taxon>Pseudomonadati</taxon>
        <taxon>Pseudomonadota</taxon>
        <taxon>Betaproteobacteria</taxon>
        <taxon>Burkholderiales</taxon>
        <taxon>Alcaligenaceae</taxon>
        <taxon>Achromobacter</taxon>
    </lineage>
</organism>
<dbReference type="GO" id="GO:0006508">
    <property type="term" value="P:proteolysis"/>
    <property type="evidence" value="ECO:0007669"/>
    <property type="project" value="InterPro"/>
</dbReference>
<dbReference type="OrthoDB" id="6022002at2"/>
<dbReference type="AlphaFoldDB" id="A0A446D071"/>
<feature type="region of interest" description="Disordered" evidence="1">
    <location>
        <begin position="256"/>
        <end position="302"/>
    </location>
</feature>
<sequence>MDRAIVLVGVSRTQGDLGRLEAVESAVDRMEAWAREQGIAEDRIVRLTDGADRPVTVRRIYRAIHRLIGLDTLEQLIVYFSGHGCMQGRNEFWLLSDAPGDPNAAVNLEACFDLARYGRIPHVVLISDACRTVAKDVLQNRIYGATIFPSFNDGGPGRGVDIFYATSPGAPALELPTLVGVNEVYQAVYTEVLCDVLGGGDPDLVVDGFIRPRPLGEALMALVPKDLLRRGMPVRVGQETDARISSGDRAWVARFDVRKPQGVPHPHPPGPGSRGGGKGIDGEAGQPEDGTPEDDMPDGGIPPLPVGSLVDYLLTHPSDAAGLRLQVSRTLSVPATSLLHSVIRRAIGGEPPLLEPGFILRGRDARRVVCHDYDGGIGSRGDVYQPAPGARPEPYTAWEFPHLAGPVQALLIFRDGSGTLLPVFPGCAGIVEFDAEGGFALRYEPLDGQADVEDLRELRWLRAAVAEAARLGAFAFDSASARMLEDRMRRLRFLDPVVALHAAYAYREIGEIDRIRALRDYLWQSLGVRLFDLAFLSRDLLQEDYAVTGFMPATPLLSTGWVLMDSLGRNLPRELRDLRQYDTGSLWAHYTPEGVRALEAWLEPAAGPAEVYEMEAPRA</sequence>
<dbReference type="Gene3D" id="3.40.50.1460">
    <property type="match status" value="1"/>
</dbReference>
<dbReference type="SUPFAM" id="SSF52129">
    <property type="entry name" value="Caspase-like"/>
    <property type="match status" value="1"/>
</dbReference>
<evidence type="ECO:0000313" key="3">
    <source>
        <dbReference type="EMBL" id="SSW73445.1"/>
    </source>
</evidence>
<name>A0A446D071_9BURK</name>
<dbReference type="InterPro" id="IPR029030">
    <property type="entry name" value="Caspase-like_dom_sf"/>
</dbReference>
<protein>
    <recommendedName>
        <fullName evidence="2">Peptidase C14 caspase domain-containing protein</fullName>
    </recommendedName>
</protein>
<accession>A0A446D071</accession>
<dbReference type="EMBL" id="UFQC01000052">
    <property type="protein sequence ID" value="SSW73445.1"/>
    <property type="molecule type" value="Genomic_DNA"/>
</dbReference>
<evidence type="ECO:0000313" key="4">
    <source>
        <dbReference type="Proteomes" id="UP000289465"/>
    </source>
</evidence>
<evidence type="ECO:0000256" key="1">
    <source>
        <dbReference type="SAM" id="MobiDB-lite"/>
    </source>
</evidence>
<gene>
    <name evidence="3" type="ORF">AVE30378_05795</name>
</gene>